<dbReference type="PANTHER" id="PTHR22948:SF77">
    <property type="entry name" value="SERINE_THREONINE-PROTEIN KINASE 31-LIKE ISOFORM X1"/>
    <property type="match status" value="1"/>
</dbReference>
<dbReference type="CDD" id="cd09972">
    <property type="entry name" value="LOTUS_TDRD_OSKAR"/>
    <property type="match status" value="1"/>
</dbReference>
<dbReference type="GO" id="GO:0007283">
    <property type="term" value="P:spermatogenesis"/>
    <property type="evidence" value="ECO:0007669"/>
    <property type="project" value="UniProtKB-KW"/>
</dbReference>
<evidence type="ECO:0008006" key="10">
    <source>
        <dbReference type="Google" id="ProtNLM"/>
    </source>
</evidence>
<dbReference type="SUPFAM" id="SSF63748">
    <property type="entry name" value="Tudor/PWWP/MBT"/>
    <property type="match status" value="2"/>
</dbReference>
<proteinExistence type="predicted"/>
<reference evidence="8" key="1">
    <citation type="submission" date="2023-03" db="EMBL/GenBank/DDBJ databases">
        <title>Chromosome-level genomes of two armyworms, Mythimna separata and Mythimna loreyi, provide insights into the biosynthesis and reception of sex pheromones.</title>
        <authorList>
            <person name="Zhao H."/>
        </authorList>
    </citation>
    <scope>NUCLEOTIDE SEQUENCE</scope>
    <source>
        <strain evidence="8">BeijingLab</strain>
        <tissue evidence="8">Pupa</tissue>
    </source>
</reference>
<sequence length="1582" mass="172934">MADKEQVIQALRATLISVKGALTIKQCNRDYRELQGEWIPFKKLGYPSLDKLFVDVPGFKVTQVNGEWYVDAIASQETQHIATMVSRQKSSKKATPKLSYPNRFPKKQGSWRKPASGYTSNYNNQYSNQYYRAKDNGSYYNNNTQYYKMNKYNSKPNETKSVPNVKQTTKSLNDHVEKVSRSSNSAPQTLRERDANNIHTEEVKQSARTNHEMDGKNNGKVSASQRLSNLRDRLNTVDLIPLQLPAATNECLESSGPVTNVVPAHHLEPPPDSTSSVEKLEWTCKKLGLPEPVYKVHEIRPKRAPVSYDCTVKVGATYCISSYPDSSPSEELAREVGAVKLLAVIESSEAGGMPTSSPSNAITCLTELVSEHEAGLWASTVPHLYRAKYNENLPSNWQELVENCPKIIKDRVVNGLLVLLPNNEQEVSTPHIETTVSDDTMDSDLPPLQFPDDDFWNVFVTVANSTLEIWLRIIGVQYSDAFESLLADMSKYYDHSGSPVDKSMIIKNAWYAVNLDDGGWQRAKILEIEEDTATVFLGDHGDDDVVYIHKIKILEPQFRKLPAQAILCRLEGAEELACSALGAELVRRRLPGEVLVAAPGPRHDPADPAVAVVLYDTSTQRDLNLNKEIVHDFCIAGAFTITQVSTLICDSGAAPPARRGAGGGARAAPRPRRPRRGRGAVRHLHAARPQPQQGDRARLLHRRSLHHYAVVRRRLPGEVLVAAPGPRHDPADPAVAVVLYDTSTQRDLNLNKEIVHDFCIAGAFTITQVSTLICDSGAAPPARRVVRRRLPGEVLVAAPGPRHDPADPAVAVVLYDTSTQRDLNLNKEIVHDFCIAGAFTITQVSTLICDSGAAPPARRVVRRRLPGEVLVAAPGPRHDPADPAVAVVLYDTSTQRDLNLNKEIVHDFCIAGAFTITQVSTLICDSGAAPPARRVVRRRLPGEVLVAAPGPRHDPADPAVAVVLYDTSTQRDLNLNKEIVHDFCIAGAFTITQVSTLICDSGAAPPARRVVRRRLPGEVLVAAPGPRHDPADPAVAVVLYDTSTQRDLNLNKEIVHDFCIAGAFTITQVSTLICDSGAAPPARRVVRRRLPGEVLVAAPGPRHDPADPAVAVVLYDTSTQRDLNLNKEIVHDFCIAGAFTITQKPCEVEVGCVTEEGRVWVSRAGGAALVRGALALLTAGPYRRPLPAAPQAPAPTAGTLYIVRTLAGDWVRCTIISGLDGEGTVRTQLVDSGLILRAPLSSLVPLQTFSPALNAFPYQALAVRLGPAERAAGGMAARLRELLLGARVLCRALPAPAHAPPAVPSVELFVRTGPQNILASVNNAILMEYDFLQHGRLKEDEKDTTNHVEALHKKKERIFRSLSMLGDERVASGAALPAPALPAPGKCFDVYIAMAANPWNFVVQPNSTRHTLQTMMATLQTECPKLSEADAPVNPSAGELYTVYYEKDSSWYRVTVAGTVSSEMVSVYFCDYGDLALFATKALRPIPQAAPLARSLPPQAIKAKLYDVWPLHQDWTVEDCIRFQELCVEQQFVGICKDVGKDPLNPNEPLLTLDIIDTSTDEDVYLNKQLVAEGRARLSSTS</sequence>
<dbReference type="Proteomes" id="UP001231518">
    <property type="component" value="Chromosome 2"/>
</dbReference>
<dbReference type="PANTHER" id="PTHR22948">
    <property type="entry name" value="TUDOR DOMAIN CONTAINING PROTEIN"/>
    <property type="match status" value="1"/>
</dbReference>
<dbReference type="PROSITE" id="PS51644">
    <property type="entry name" value="HTH_OST"/>
    <property type="match status" value="1"/>
</dbReference>
<feature type="compositionally biased region" description="Basic residues" evidence="5">
    <location>
        <begin position="669"/>
        <end position="686"/>
    </location>
</feature>
<evidence type="ECO:0000259" key="7">
    <source>
        <dbReference type="PROSITE" id="PS51644"/>
    </source>
</evidence>
<comment type="subcellular location">
    <subcellularLocation>
        <location evidence="1">Cytoplasm</location>
    </subcellularLocation>
</comment>
<keyword evidence="9" id="KW-1185">Reference proteome</keyword>
<keyword evidence="4" id="KW-0744">Spermatogenesis</keyword>
<evidence type="ECO:0000313" key="9">
    <source>
        <dbReference type="Proteomes" id="UP001231518"/>
    </source>
</evidence>
<dbReference type="SMART" id="SM00333">
    <property type="entry name" value="TUDOR"/>
    <property type="match status" value="3"/>
</dbReference>
<protein>
    <recommendedName>
        <fullName evidence="10">Tudor domain-containing protein 7</fullName>
    </recommendedName>
</protein>
<dbReference type="Gene3D" id="2.30.30.140">
    <property type="match status" value="2"/>
</dbReference>
<name>A0AAD7Z032_MYTSE</name>
<feature type="region of interest" description="Disordered" evidence="5">
    <location>
        <begin position="154"/>
        <end position="221"/>
    </location>
</feature>
<dbReference type="InterPro" id="IPR002999">
    <property type="entry name" value="Tudor"/>
</dbReference>
<dbReference type="GO" id="GO:0005737">
    <property type="term" value="C:cytoplasm"/>
    <property type="evidence" value="ECO:0007669"/>
    <property type="project" value="UniProtKB-SubCell"/>
</dbReference>
<evidence type="ECO:0000259" key="6">
    <source>
        <dbReference type="PROSITE" id="PS50304"/>
    </source>
</evidence>
<feature type="region of interest" description="Disordered" evidence="5">
    <location>
        <begin position="654"/>
        <end position="695"/>
    </location>
</feature>
<dbReference type="Gene3D" id="2.40.50.90">
    <property type="match status" value="2"/>
</dbReference>
<dbReference type="Pfam" id="PF12872">
    <property type="entry name" value="OST-HTH"/>
    <property type="match status" value="1"/>
</dbReference>
<dbReference type="InterPro" id="IPR041966">
    <property type="entry name" value="LOTUS-like"/>
</dbReference>
<evidence type="ECO:0000256" key="5">
    <source>
        <dbReference type="SAM" id="MobiDB-lite"/>
    </source>
</evidence>
<dbReference type="InterPro" id="IPR025605">
    <property type="entry name" value="OST-HTH/LOTUS_dom"/>
</dbReference>
<organism evidence="8 9">
    <name type="scientific">Mythimna separata</name>
    <name type="common">Oriental armyworm</name>
    <name type="synonym">Pseudaletia separata</name>
    <dbReference type="NCBI Taxonomy" id="271217"/>
    <lineage>
        <taxon>Eukaryota</taxon>
        <taxon>Metazoa</taxon>
        <taxon>Ecdysozoa</taxon>
        <taxon>Arthropoda</taxon>
        <taxon>Hexapoda</taxon>
        <taxon>Insecta</taxon>
        <taxon>Pterygota</taxon>
        <taxon>Neoptera</taxon>
        <taxon>Endopterygota</taxon>
        <taxon>Lepidoptera</taxon>
        <taxon>Glossata</taxon>
        <taxon>Ditrysia</taxon>
        <taxon>Noctuoidea</taxon>
        <taxon>Noctuidae</taxon>
        <taxon>Noctuinae</taxon>
        <taxon>Hadenini</taxon>
        <taxon>Mythimna</taxon>
    </lineage>
</organism>
<feature type="domain" description="Tudor" evidence="6">
    <location>
        <begin position="1434"/>
        <end position="1493"/>
    </location>
</feature>
<feature type="domain" description="HTH OST-type" evidence="7">
    <location>
        <begin position="3"/>
        <end position="74"/>
    </location>
</feature>
<keyword evidence="3" id="KW-0677">Repeat</keyword>
<dbReference type="GO" id="GO:0030154">
    <property type="term" value="P:cell differentiation"/>
    <property type="evidence" value="ECO:0007669"/>
    <property type="project" value="UniProtKB-ARBA"/>
</dbReference>
<dbReference type="PROSITE" id="PS50304">
    <property type="entry name" value="TUDOR"/>
    <property type="match status" value="1"/>
</dbReference>
<feature type="compositionally biased region" description="Polar residues" evidence="5">
    <location>
        <begin position="154"/>
        <end position="171"/>
    </location>
</feature>
<dbReference type="Gene3D" id="3.30.420.610">
    <property type="entry name" value="LOTUS domain-like"/>
    <property type="match status" value="2"/>
</dbReference>
<accession>A0AAD7Z032</accession>
<evidence type="ECO:0000256" key="3">
    <source>
        <dbReference type="ARBA" id="ARBA00022737"/>
    </source>
</evidence>
<evidence type="ECO:0000256" key="1">
    <source>
        <dbReference type="ARBA" id="ARBA00004496"/>
    </source>
</evidence>
<evidence type="ECO:0000256" key="2">
    <source>
        <dbReference type="ARBA" id="ARBA00022490"/>
    </source>
</evidence>
<evidence type="ECO:0000256" key="4">
    <source>
        <dbReference type="ARBA" id="ARBA00022871"/>
    </source>
</evidence>
<gene>
    <name evidence="8" type="ORF">PYW07_007164</name>
</gene>
<keyword evidence="2" id="KW-0963">Cytoplasm</keyword>
<dbReference type="InterPro" id="IPR035437">
    <property type="entry name" value="SNase_OB-fold_sf"/>
</dbReference>
<feature type="region of interest" description="Disordered" evidence="5">
    <location>
        <begin position="85"/>
        <end position="119"/>
    </location>
</feature>
<comment type="caution">
    <text evidence="8">The sequence shown here is derived from an EMBL/GenBank/DDBJ whole genome shotgun (WGS) entry which is preliminary data.</text>
</comment>
<evidence type="ECO:0000313" key="8">
    <source>
        <dbReference type="EMBL" id="KAJ8735544.1"/>
    </source>
</evidence>
<dbReference type="EMBL" id="JARGEI010000002">
    <property type="protein sequence ID" value="KAJ8735544.1"/>
    <property type="molecule type" value="Genomic_DNA"/>
</dbReference>
<feature type="compositionally biased region" description="Basic and acidic residues" evidence="5">
    <location>
        <begin position="190"/>
        <end position="217"/>
    </location>
</feature>
<dbReference type="InterPro" id="IPR050621">
    <property type="entry name" value="Tudor_domain_containing"/>
</dbReference>
<dbReference type="Pfam" id="PF00567">
    <property type="entry name" value="TUDOR"/>
    <property type="match status" value="2"/>
</dbReference>
<keyword evidence="4" id="KW-0221">Differentiation</keyword>